<keyword evidence="1" id="KW-0732">Signal</keyword>
<dbReference type="InterPro" id="IPR021889">
    <property type="entry name" value="DUF3500"/>
</dbReference>
<keyword evidence="3" id="KW-1185">Reference proteome</keyword>
<dbReference type="PANTHER" id="PTHR37489">
    <property type="entry name" value="DUF3500 DOMAIN-CONTAINING PROTEIN"/>
    <property type="match status" value="1"/>
</dbReference>
<dbReference type="Proteomes" id="UP001500954">
    <property type="component" value="Unassembled WGS sequence"/>
</dbReference>
<evidence type="ECO:0000313" key="2">
    <source>
        <dbReference type="EMBL" id="GAA3578105.1"/>
    </source>
</evidence>
<evidence type="ECO:0000313" key="3">
    <source>
        <dbReference type="Proteomes" id="UP001500954"/>
    </source>
</evidence>
<dbReference type="RefSeq" id="WP_345006993.1">
    <property type="nucleotide sequence ID" value="NZ_BAABCY010000078.1"/>
</dbReference>
<dbReference type="Pfam" id="PF12006">
    <property type="entry name" value="DUF3500"/>
    <property type="match status" value="1"/>
</dbReference>
<dbReference type="PANTHER" id="PTHR37489:SF1">
    <property type="entry name" value="DUF3500 DOMAIN-CONTAINING PROTEIN"/>
    <property type="match status" value="1"/>
</dbReference>
<organism evidence="2 3">
    <name type="scientific">Snuella lapsa</name>
    <dbReference type="NCBI Taxonomy" id="870481"/>
    <lineage>
        <taxon>Bacteria</taxon>
        <taxon>Pseudomonadati</taxon>
        <taxon>Bacteroidota</taxon>
        <taxon>Flavobacteriia</taxon>
        <taxon>Flavobacteriales</taxon>
        <taxon>Flavobacteriaceae</taxon>
        <taxon>Snuella</taxon>
    </lineage>
</organism>
<gene>
    <name evidence="2" type="ORF">GCM10022395_28490</name>
</gene>
<name>A0ABP6Y6H2_9FLAO</name>
<evidence type="ECO:0000256" key="1">
    <source>
        <dbReference type="SAM" id="SignalP"/>
    </source>
</evidence>
<proteinExistence type="predicted"/>
<sequence>MQRLYLVILVLALPFSFYALQANDSNPAADFINALSEEQQNKIILDFNAPTKTSWHFFPPSMWPREGVPLSELTPEQNTLLLILLQTYLSEIGYKKTMKIIDLENVLAELSGDYAFRDAKKYYTAFYGNPLKDTIWAWSFEGHHLSLNFTCFDNKISFTPRFFGANPATIKKGKRKGERTLHKEEDLGLELINSMSDEQLQKAIFKEEALPDIVTSNTSKITPLEPVGINMHDLSNSQQLLLLQLINEYIASMPTELAIKRMNTLKLEETNAIKFGWAGGTALEKPHYYRIQGKTFLIEFDNTQNSANHIHTVWRDFNGDFGKDLIKEHYHKFHQHN</sequence>
<protein>
    <submittedName>
        <fullName evidence="2">DUF3500 domain-containing protein</fullName>
    </submittedName>
</protein>
<accession>A0ABP6Y6H2</accession>
<feature type="signal peptide" evidence="1">
    <location>
        <begin position="1"/>
        <end position="21"/>
    </location>
</feature>
<reference evidence="3" key="1">
    <citation type="journal article" date="2019" name="Int. J. Syst. Evol. Microbiol.">
        <title>The Global Catalogue of Microorganisms (GCM) 10K type strain sequencing project: providing services to taxonomists for standard genome sequencing and annotation.</title>
        <authorList>
            <consortium name="The Broad Institute Genomics Platform"/>
            <consortium name="The Broad Institute Genome Sequencing Center for Infectious Disease"/>
            <person name="Wu L."/>
            <person name="Ma J."/>
        </authorList>
    </citation>
    <scope>NUCLEOTIDE SEQUENCE [LARGE SCALE GENOMIC DNA]</scope>
    <source>
        <strain evidence="3">JCM 17111</strain>
    </source>
</reference>
<comment type="caution">
    <text evidence="2">The sequence shown here is derived from an EMBL/GenBank/DDBJ whole genome shotgun (WGS) entry which is preliminary data.</text>
</comment>
<dbReference type="EMBL" id="BAABCY010000078">
    <property type="protein sequence ID" value="GAA3578105.1"/>
    <property type="molecule type" value="Genomic_DNA"/>
</dbReference>
<feature type="chain" id="PRO_5045865046" evidence="1">
    <location>
        <begin position="22"/>
        <end position="337"/>
    </location>
</feature>